<dbReference type="AlphaFoldDB" id="A0AAP0GGB1"/>
<evidence type="ECO:0000313" key="3">
    <source>
        <dbReference type="Proteomes" id="UP001408789"/>
    </source>
</evidence>
<keyword evidence="3" id="KW-1185">Reference proteome</keyword>
<proteinExistence type="predicted"/>
<name>A0AAP0GGB1_9ASTR</name>
<feature type="transmembrane region" description="Helical" evidence="1">
    <location>
        <begin position="96"/>
        <end position="122"/>
    </location>
</feature>
<organism evidence="2 3">
    <name type="scientific">Deinandra increscens subsp. villosa</name>
    <dbReference type="NCBI Taxonomy" id="3103831"/>
    <lineage>
        <taxon>Eukaryota</taxon>
        <taxon>Viridiplantae</taxon>
        <taxon>Streptophyta</taxon>
        <taxon>Embryophyta</taxon>
        <taxon>Tracheophyta</taxon>
        <taxon>Spermatophyta</taxon>
        <taxon>Magnoliopsida</taxon>
        <taxon>eudicotyledons</taxon>
        <taxon>Gunneridae</taxon>
        <taxon>Pentapetalae</taxon>
        <taxon>asterids</taxon>
        <taxon>campanulids</taxon>
        <taxon>Asterales</taxon>
        <taxon>Asteraceae</taxon>
        <taxon>Asteroideae</taxon>
        <taxon>Heliantheae alliance</taxon>
        <taxon>Madieae</taxon>
        <taxon>Madiinae</taxon>
        <taxon>Deinandra</taxon>
    </lineage>
</organism>
<protein>
    <submittedName>
        <fullName evidence="2">Uncharacterized protein</fullName>
    </submittedName>
</protein>
<feature type="transmembrane region" description="Helical" evidence="1">
    <location>
        <begin position="161"/>
        <end position="181"/>
    </location>
</feature>
<keyword evidence="1" id="KW-0472">Membrane</keyword>
<keyword evidence="1" id="KW-0812">Transmembrane</keyword>
<reference evidence="2 3" key="1">
    <citation type="submission" date="2024-04" db="EMBL/GenBank/DDBJ databases">
        <title>The reference genome of an endangered Asteraceae, Deinandra increscens subsp. villosa, native to the Central Coast of California.</title>
        <authorList>
            <person name="Guilliams M."/>
            <person name="Hasenstab-Lehman K."/>
            <person name="Meyer R."/>
            <person name="Mcevoy S."/>
        </authorList>
    </citation>
    <scope>NUCLEOTIDE SEQUENCE [LARGE SCALE GENOMIC DNA]</scope>
    <source>
        <tissue evidence="2">Leaf</tissue>
    </source>
</reference>
<feature type="transmembrane region" description="Helical" evidence="1">
    <location>
        <begin position="128"/>
        <end position="149"/>
    </location>
</feature>
<sequence length="183" mass="19712">MATTSFPPLCSPPYLRRIRCNNLSPLPNHLRRSKPLICTFTSNLTKSSSPMDSFSPVRVQSSGGSGVVPDLGLVQRAIQLVQLSPSTWQSAIVSNLLIFVAGSPILVTGLSVSGIAAAFLLGTLTWRGFGPSGFLLVAVYFVIVSCFYPKSKLIFSDQSKLLLFCAAFVLIDIEILAVKMARC</sequence>
<keyword evidence="1" id="KW-1133">Transmembrane helix</keyword>
<evidence type="ECO:0000313" key="2">
    <source>
        <dbReference type="EMBL" id="KAK9048148.1"/>
    </source>
</evidence>
<dbReference type="Proteomes" id="UP001408789">
    <property type="component" value="Unassembled WGS sequence"/>
</dbReference>
<dbReference type="EMBL" id="JBCNJP010014992">
    <property type="protein sequence ID" value="KAK9048148.1"/>
    <property type="molecule type" value="Genomic_DNA"/>
</dbReference>
<gene>
    <name evidence="2" type="ORF">SSX86_032889</name>
</gene>
<accession>A0AAP0GGB1</accession>
<evidence type="ECO:0000256" key="1">
    <source>
        <dbReference type="SAM" id="Phobius"/>
    </source>
</evidence>
<comment type="caution">
    <text evidence="2">The sequence shown here is derived from an EMBL/GenBank/DDBJ whole genome shotgun (WGS) entry which is preliminary data.</text>
</comment>